<dbReference type="Gene3D" id="2.180.10.10">
    <property type="entry name" value="RHS repeat-associated core"/>
    <property type="match status" value="1"/>
</dbReference>
<proteinExistence type="predicted"/>
<sequence length="419" mass="45443">MTTGGWRVVVWDDPVNTAPTMAFVLHRVMGLPLGDAMGTPLQVTETKYFGDHTDVTPPTGGTPTSTYTDADGRTTEIRQITGANTAQSTKYAYDKRGQIAVMTDNAGNQWTNKYDVRGQKIKSHDPDKGDTVNTYDDGGQLVSTTDARSRTVTYVYDSLGRKVEAHDGPKTGPLLTKIIYDTVARGHVTSSTQYVGSDAYTETVDAYDGNYRWLSKSESIPAVAGSPATTYTSKRTYYPDGSLMTSSLPAVGDLLAETLTYDYNDLGQPTKTTGFDKYVTKSTYTFKGELTQLQFGGDVETDKPKAVWHTTHFEAGTRRVSESISQRELQGPDAEVGRTLYTYDPVGNTKQIKETAPGVTDDVQCLSYDALRQLKDAWTLPARGSPPSRPSSASAPSGSGREGRLRTSSSSAAGCATRR</sequence>
<protein>
    <recommendedName>
        <fullName evidence="4">YD repeat-containing protein</fullName>
    </recommendedName>
</protein>
<dbReference type="EMBL" id="JBHTIS010001252">
    <property type="protein sequence ID" value="MFD1047790.1"/>
    <property type="molecule type" value="Genomic_DNA"/>
</dbReference>
<dbReference type="Pfam" id="PF05593">
    <property type="entry name" value="RHS_repeat"/>
    <property type="match status" value="1"/>
</dbReference>
<feature type="region of interest" description="Disordered" evidence="1">
    <location>
        <begin position="120"/>
        <end position="140"/>
    </location>
</feature>
<dbReference type="InterPro" id="IPR031325">
    <property type="entry name" value="RHS_repeat"/>
</dbReference>
<dbReference type="NCBIfam" id="TIGR01643">
    <property type="entry name" value="YD_repeat_2x"/>
    <property type="match status" value="2"/>
</dbReference>
<feature type="compositionally biased region" description="Low complexity" evidence="1">
    <location>
        <begin position="381"/>
        <end position="399"/>
    </location>
</feature>
<organism evidence="2 3">
    <name type="scientific">Kibdelosporangium lantanae</name>
    <dbReference type="NCBI Taxonomy" id="1497396"/>
    <lineage>
        <taxon>Bacteria</taxon>
        <taxon>Bacillati</taxon>
        <taxon>Actinomycetota</taxon>
        <taxon>Actinomycetes</taxon>
        <taxon>Pseudonocardiales</taxon>
        <taxon>Pseudonocardiaceae</taxon>
        <taxon>Kibdelosporangium</taxon>
    </lineage>
</organism>
<dbReference type="Proteomes" id="UP001597045">
    <property type="component" value="Unassembled WGS sequence"/>
</dbReference>
<dbReference type="PANTHER" id="PTHR32305">
    <property type="match status" value="1"/>
</dbReference>
<gene>
    <name evidence="2" type="ORF">ACFQ1S_20750</name>
</gene>
<feature type="non-terminal residue" evidence="2">
    <location>
        <position position="419"/>
    </location>
</feature>
<dbReference type="InterPro" id="IPR050708">
    <property type="entry name" value="T6SS_VgrG/RHS"/>
</dbReference>
<comment type="caution">
    <text evidence="2">The sequence shown here is derived from an EMBL/GenBank/DDBJ whole genome shotgun (WGS) entry which is preliminary data.</text>
</comment>
<reference evidence="3" key="1">
    <citation type="journal article" date="2019" name="Int. J. Syst. Evol. Microbiol.">
        <title>The Global Catalogue of Microorganisms (GCM) 10K type strain sequencing project: providing services to taxonomists for standard genome sequencing and annotation.</title>
        <authorList>
            <consortium name="The Broad Institute Genomics Platform"/>
            <consortium name="The Broad Institute Genome Sequencing Center for Infectious Disease"/>
            <person name="Wu L."/>
            <person name="Ma J."/>
        </authorList>
    </citation>
    <scope>NUCLEOTIDE SEQUENCE [LARGE SCALE GENOMIC DNA]</scope>
    <source>
        <strain evidence="3">JCM 31486</strain>
    </source>
</reference>
<feature type="compositionally biased region" description="Basic and acidic residues" evidence="1">
    <location>
        <begin position="120"/>
        <end position="130"/>
    </location>
</feature>
<accession>A0ABW3MAJ4</accession>
<evidence type="ECO:0000313" key="2">
    <source>
        <dbReference type="EMBL" id="MFD1047790.1"/>
    </source>
</evidence>
<dbReference type="InterPro" id="IPR006530">
    <property type="entry name" value="YD"/>
</dbReference>
<dbReference type="PANTHER" id="PTHR32305:SF17">
    <property type="entry name" value="TRNA NUCLEASE WAPA"/>
    <property type="match status" value="1"/>
</dbReference>
<keyword evidence="3" id="KW-1185">Reference proteome</keyword>
<evidence type="ECO:0008006" key="4">
    <source>
        <dbReference type="Google" id="ProtNLM"/>
    </source>
</evidence>
<evidence type="ECO:0000313" key="3">
    <source>
        <dbReference type="Proteomes" id="UP001597045"/>
    </source>
</evidence>
<name>A0ABW3MAJ4_9PSEU</name>
<evidence type="ECO:0000256" key="1">
    <source>
        <dbReference type="SAM" id="MobiDB-lite"/>
    </source>
</evidence>
<feature type="region of interest" description="Disordered" evidence="1">
    <location>
        <begin position="379"/>
        <end position="419"/>
    </location>
</feature>